<evidence type="ECO:0000313" key="5">
    <source>
        <dbReference type="Proteomes" id="UP000647424"/>
    </source>
</evidence>
<dbReference type="RefSeq" id="WP_191819485.1">
    <property type="nucleotide sequence ID" value="NZ_JACYFT010000002.1"/>
</dbReference>
<dbReference type="GO" id="GO:0004869">
    <property type="term" value="F:cysteine-type endopeptidase inhibitor activity"/>
    <property type="evidence" value="ECO:0007669"/>
    <property type="project" value="InterPro"/>
</dbReference>
<keyword evidence="2" id="KW-0732">Signal</keyword>
<name>A0A927IMI1_9BURK</name>
<sequence>MTRLLTLLTCLAMPLFTACSPEPTTPLPASESASTAAKPSDRPGAWSHADPYDPDVQEAARFAVQTFAVQGKRRVLFKEVNQARQQVVAGLNLQMHIQVSVDAMARSASVTVWRHPDGRYSLTEWVWLD</sequence>
<reference evidence="4" key="1">
    <citation type="submission" date="2020-09" db="EMBL/GenBank/DDBJ databases">
        <title>Genome seq and assembly of Limnohabitants sp.</title>
        <authorList>
            <person name="Chhetri G."/>
        </authorList>
    </citation>
    <scope>NUCLEOTIDE SEQUENCE</scope>
    <source>
        <strain evidence="4">JUR4</strain>
    </source>
</reference>
<feature type="region of interest" description="Disordered" evidence="1">
    <location>
        <begin position="23"/>
        <end position="52"/>
    </location>
</feature>
<dbReference type="InterPro" id="IPR046350">
    <property type="entry name" value="Cystatin_sf"/>
</dbReference>
<evidence type="ECO:0000256" key="2">
    <source>
        <dbReference type="SAM" id="SignalP"/>
    </source>
</evidence>
<comment type="caution">
    <text evidence="4">The sequence shown here is derived from an EMBL/GenBank/DDBJ whole genome shotgun (WGS) entry which is preliminary data.</text>
</comment>
<dbReference type="InterPro" id="IPR000010">
    <property type="entry name" value="Cystatin_dom"/>
</dbReference>
<dbReference type="Pfam" id="PF00031">
    <property type="entry name" value="Cystatin"/>
    <property type="match status" value="1"/>
</dbReference>
<dbReference type="EMBL" id="JACYFT010000002">
    <property type="protein sequence ID" value="MBD8051022.1"/>
    <property type="molecule type" value="Genomic_DNA"/>
</dbReference>
<evidence type="ECO:0000256" key="1">
    <source>
        <dbReference type="SAM" id="MobiDB-lite"/>
    </source>
</evidence>
<dbReference type="Proteomes" id="UP000647424">
    <property type="component" value="Unassembled WGS sequence"/>
</dbReference>
<keyword evidence="5" id="KW-1185">Reference proteome</keyword>
<organism evidence="4 5">
    <name type="scientific">Limnohabitans radicicola</name>
    <dbReference type="NCBI Taxonomy" id="2771427"/>
    <lineage>
        <taxon>Bacteria</taxon>
        <taxon>Pseudomonadati</taxon>
        <taxon>Pseudomonadota</taxon>
        <taxon>Betaproteobacteria</taxon>
        <taxon>Burkholderiales</taxon>
        <taxon>Comamonadaceae</taxon>
        <taxon>Limnohabitans</taxon>
    </lineage>
</organism>
<dbReference type="Gene3D" id="3.10.450.10">
    <property type="match status" value="1"/>
</dbReference>
<evidence type="ECO:0000259" key="3">
    <source>
        <dbReference type="Pfam" id="PF00031"/>
    </source>
</evidence>
<dbReference type="CDD" id="cd00042">
    <property type="entry name" value="CY"/>
    <property type="match status" value="1"/>
</dbReference>
<protein>
    <recommendedName>
        <fullName evidence="3">Cystatin domain-containing protein</fullName>
    </recommendedName>
</protein>
<accession>A0A927IMI1</accession>
<evidence type="ECO:0000313" key="4">
    <source>
        <dbReference type="EMBL" id="MBD8051022.1"/>
    </source>
</evidence>
<dbReference type="InterPro" id="IPR018073">
    <property type="entry name" value="Prot_inh_cystat_CS"/>
</dbReference>
<proteinExistence type="predicted"/>
<dbReference type="SUPFAM" id="SSF54403">
    <property type="entry name" value="Cystatin/monellin"/>
    <property type="match status" value="1"/>
</dbReference>
<gene>
    <name evidence="4" type="ORF">IC609_10730</name>
</gene>
<dbReference type="PANTHER" id="PTHR47364:SF2">
    <property type="entry name" value="CYSTEINE PROTEINASE INHIBITOR 5"/>
    <property type="match status" value="1"/>
</dbReference>
<dbReference type="AlphaFoldDB" id="A0A927IMI1"/>
<dbReference type="PANTHER" id="PTHR47364">
    <property type="entry name" value="CYSTEINE PROTEINASE INHIBITOR 5"/>
    <property type="match status" value="1"/>
</dbReference>
<feature type="signal peptide" evidence="2">
    <location>
        <begin position="1"/>
        <end position="20"/>
    </location>
</feature>
<feature type="chain" id="PRO_5037963281" description="Cystatin domain-containing protein" evidence="2">
    <location>
        <begin position="21"/>
        <end position="129"/>
    </location>
</feature>
<dbReference type="PROSITE" id="PS51257">
    <property type="entry name" value="PROKAR_LIPOPROTEIN"/>
    <property type="match status" value="1"/>
</dbReference>
<feature type="domain" description="Cystatin" evidence="3">
    <location>
        <begin position="45"/>
        <end position="104"/>
    </location>
</feature>
<dbReference type="PROSITE" id="PS00287">
    <property type="entry name" value="CYSTATIN"/>
    <property type="match status" value="1"/>
</dbReference>